<evidence type="ECO:0000313" key="2">
    <source>
        <dbReference type="Proteomes" id="UP000494206"/>
    </source>
</evidence>
<organism evidence="1 2">
    <name type="scientific">Caenorhabditis bovis</name>
    <dbReference type="NCBI Taxonomy" id="2654633"/>
    <lineage>
        <taxon>Eukaryota</taxon>
        <taxon>Metazoa</taxon>
        <taxon>Ecdysozoa</taxon>
        <taxon>Nematoda</taxon>
        <taxon>Chromadorea</taxon>
        <taxon>Rhabditida</taxon>
        <taxon>Rhabditina</taxon>
        <taxon>Rhabditomorpha</taxon>
        <taxon>Rhabditoidea</taxon>
        <taxon>Rhabditidae</taxon>
        <taxon>Peloderinae</taxon>
        <taxon>Caenorhabditis</taxon>
    </lineage>
</organism>
<comment type="caution">
    <text evidence="1">The sequence shown here is derived from an EMBL/GenBank/DDBJ whole genome shotgun (WGS) entry which is preliminary data.</text>
</comment>
<dbReference type="Proteomes" id="UP000494206">
    <property type="component" value="Unassembled WGS sequence"/>
</dbReference>
<sequence length="134" mass="15616">TARSANIDDIPLSQQIDAVPESFDYDKLPTQVTVIETEKVEPKDEPSLKSKITGLFKKSPSHLDYPISEEYTRDAPDDLPMIEEGAIQCRRATVRAHLREMDEVRLIEERDELQRQRRPLRRARQRVRNICTML</sequence>
<reference evidence="1 2" key="1">
    <citation type="submission" date="2020-04" db="EMBL/GenBank/DDBJ databases">
        <authorList>
            <person name="Laetsch R D."/>
            <person name="Stevens L."/>
            <person name="Kumar S."/>
            <person name="Blaxter L. M."/>
        </authorList>
    </citation>
    <scope>NUCLEOTIDE SEQUENCE [LARGE SCALE GENOMIC DNA]</scope>
</reference>
<keyword evidence="2" id="KW-1185">Reference proteome</keyword>
<dbReference type="EMBL" id="CADEPM010000006">
    <property type="protein sequence ID" value="CAB3408143.1"/>
    <property type="molecule type" value="Genomic_DNA"/>
</dbReference>
<name>A0A8S1F8Z6_9PELO</name>
<accession>A0A8S1F8Z6</accession>
<gene>
    <name evidence="1" type="ORF">CBOVIS_LOCUS9961</name>
</gene>
<dbReference type="OrthoDB" id="5867360at2759"/>
<feature type="non-terminal residue" evidence="1">
    <location>
        <position position="134"/>
    </location>
</feature>
<protein>
    <submittedName>
        <fullName evidence="1">Uncharacterized protein</fullName>
    </submittedName>
</protein>
<dbReference type="AlphaFoldDB" id="A0A8S1F8Z6"/>
<proteinExistence type="predicted"/>
<evidence type="ECO:0000313" key="1">
    <source>
        <dbReference type="EMBL" id="CAB3408143.1"/>
    </source>
</evidence>